<dbReference type="Proteomes" id="UP000616547">
    <property type="component" value="Unassembled WGS sequence"/>
</dbReference>
<evidence type="ECO:0000256" key="5">
    <source>
        <dbReference type="ARBA" id="ARBA00022490"/>
    </source>
</evidence>
<evidence type="ECO:0000313" key="17">
    <source>
        <dbReference type="Proteomes" id="UP000616547"/>
    </source>
</evidence>
<evidence type="ECO:0000256" key="9">
    <source>
        <dbReference type="ARBA" id="ARBA00022691"/>
    </source>
</evidence>
<evidence type="ECO:0000256" key="14">
    <source>
        <dbReference type="PROSITE-ProRule" id="PRU01023"/>
    </source>
</evidence>
<dbReference type="GO" id="GO:0032259">
    <property type="term" value="P:methylation"/>
    <property type="evidence" value="ECO:0007669"/>
    <property type="project" value="UniProtKB-KW"/>
</dbReference>
<comment type="subcellular location">
    <subcellularLocation>
        <location evidence="2">Cytoplasm</location>
    </subcellularLocation>
</comment>
<dbReference type="InterPro" id="IPR018314">
    <property type="entry name" value="RsmB/NOL1/NOP2-like_CS"/>
</dbReference>
<feature type="binding site" evidence="14">
    <location>
        <begin position="256"/>
        <end position="262"/>
    </location>
    <ligand>
        <name>S-adenosyl-L-methionine</name>
        <dbReference type="ChEBI" id="CHEBI:59789"/>
    </ligand>
</feature>
<comment type="caution">
    <text evidence="16">The sequence shown here is derived from an EMBL/GenBank/DDBJ whole genome shotgun (WGS) entry which is preliminary data.</text>
</comment>
<dbReference type="PROSITE" id="PS51686">
    <property type="entry name" value="SAM_MT_RSMB_NOP"/>
    <property type="match status" value="1"/>
</dbReference>
<evidence type="ECO:0000256" key="11">
    <source>
        <dbReference type="ARBA" id="ARBA00030399"/>
    </source>
</evidence>
<keyword evidence="6" id="KW-0698">rRNA processing</keyword>
<accession>A0ABQ3W9U6</accession>
<feature type="domain" description="SAM-dependent MTase RsmB/NOP-type" evidence="15">
    <location>
        <begin position="168"/>
        <end position="437"/>
    </location>
</feature>
<evidence type="ECO:0000256" key="7">
    <source>
        <dbReference type="ARBA" id="ARBA00022603"/>
    </source>
</evidence>
<comment type="catalytic activity">
    <reaction evidence="13">
        <text>cytidine(967) in 16S rRNA + S-adenosyl-L-methionine = 5-methylcytidine(967) in 16S rRNA + S-adenosyl-L-homocysteine + H(+)</text>
        <dbReference type="Rhea" id="RHEA:42748"/>
        <dbReference type="Rhea" id="RHEA-COMP:10219"/>
        <dbReference type="Rhea" id="RHEA-COMP:10220"/>
        <dbReference type="ChEBI" id="CHEBI:15378"/>
        <dbReference type="ChEBI" id="CHEBI:57856"/>
        <dbReference type="ChEBI" id="CHEBI:59789"/>
        <dbReference type="ChEBI" id="CHEBI:74483"/>
        <dbReference type="ChEBI" id="CHEBI:82748"/>
        <dbReference type="EC" id="2.1.1.176"/>
    </reaction>
</comment>
<evidence type="ECO:0000256" key="4">
    <source>
        <dbReference type="ARBA" id="ARBA00012140"/>
    </source>
</evidence>
<dbReference type="EMBL" id="BOCI01000371">
    <property type="protein sequence ID" value="GHW01652.1"/>
    <property type="molecule type" value="Genomic_DNA"/>
</dbReference>
<dbReference type="Pfam" id="PF01189">
    <property type="entry name" value="Methyltr_RsmB-F"/>
    <property type="match status" value="1"/>
</dbReference>
<dbReference type="NCBIfam" id="NF011494">
    <property type="entry name" value="PRK14902.1"/>
    <property type="match status" value="1"/>
</dbReference>
<keyword evidence="10 14" id="KW-0694">RNA-binding</keyword>
<dbReference type="SUPFAM" id="SSF48013">
    <property type="entry name" value="NusB-like"/>
    <property type="match status" value="1"/>
</dbReference>
<dbReference type="PRINTS" id="PR02008">
    <property type="entry name" value="RCMTFAMILY"/>
</dbReference>
<dbReference type="InterPro" id="IPR023267">
    <property type="entry name" value="RCMT"/>
</dbReference>
<dbReference type="Pfam" id="PF01029">
    <property type="entry name" value="NusB"/>
    <property type="match status" value="1"/>
</dbReference>
<dbReference type="InterPro" id="IPR035926">
    <property type="entry name" value="NusB-like_sf"/>
</dbReference>
<keyword evidence="5" id="KW-0963">Cytoplasm</keyword>
<gene>
    <name evidence="16" type="ORF">lacNasYZ03_13390</name>
</gene>
<feature type="binding site" evidence="14">
    <location>
        <position position="326"/>
    </location>
    <ligand>
        <name>S-adenosyl-L-methionine</name>
        <dbReference type="ChEBI" id="CHEBI:59789"/>
    </ligand>
</feature>
<feature type="binding site" evidence="14">
    <location>
        <position position="307"/>
    </location>
    <ligand>
        <name>S-adenosyl-L-methionine</name>
        <dbReference type="ChEBI" id="CHEBI:59789"/>
    </ligand>
</feature>
<name>A0ABQ3W9U6_9LACO</name>
<evidence type="ECO:0000256" key="6">
    <source>
        <dbReference type="ARBA" id="ARBA00022552"/>
    </source>
</evidence>
<keyword evidence="7 14" id="KW-0489">Methyltransferase</keyword>
<feature type="binding site" evidence="14">
    <location>
        <position position="279"/>
    </location>
    <ligand>
        <name>S-adenosyl-L-methionine</name>
        <dbReference type="ChEBI" id="CHEBI:59789"/>
    </ligand>
</feature>
<sequence>MKTNARTVALDTLMKVINQGSYSNISLNHALKAAKLPAEESRLATNLVYGTIQYQLYLEYQLRGLVKSRLKEAYLKPLLLMSAYQIFFLDKVPDRAVLDEANKLAKAYGRPKSNGFRLVNGILRALLRQGEVLPDPASGDYLSVKYSMPVWLSDYFTANWGRSRAEKIMASFNSKSKNEIRVSRLADEQRVVRDLKKAHFDPKESPLAADSYALSRGGIVMTDFFKDGEVTVQDEAASLVAEAFEFKGNEQALDACSAPGGKTIQLAEQLPNGRVTALDIHEKKLRLVKENAARMHVADRLRVKALDARKATEYFSAQEFDKILVDAPCSGLGLLRRKPEIRYTKTAADLENLAKIQLDILNEMAGLLKKGGELVYSTCSISVEENEENVRKFLAAHPDFALKPFKTAKISAPKGMLKILPDSYNSDGFFIAKFTTRG</sequence>
<keyword evidence="8 14" id="KW-0808">Transferase</keyword>
<dbReference type="GO" id="GO:0008168">
    <property type="term" value="F:methyltransferase activity"/>
    <property type="evidence" value="ECO:0007669"/>
    <property type="project" value="UniProtKB-KW"/>
</dbReference>
<keyword evidence="9 14" id="KW-0949">S-adenosyl-L-methionine</keyword>
<evidence type="ECO:0000256" key="2">
    <source>
        <dbReference type="ARBA" id="ARBA00004496"/>
    </source>
</evidence>
<dbReference type="SUPFAM" id="SSF53335">
    <property type="entry name" value="S-adenosyl-L-methionine-dependent methyltransferases"/>
    <property type="match status" value="1"/>
</dbReference>
<dbReference type="Gene3D" id="1.10.940.10">
    <property type="entry name" value="NusB-like"/>
    <property type="match status" value="1"/>
</dbReference>
<reference evidence="17" key="1">
    <citation type="submission" date="2021-01" db="EMBL/GenBank/DDBJ databases">
        <title>Draft genome sequence of Nasalis larvatus strain YZ03.</title>
        <authorList>
            <person name="Suzuki-Hashido N."/>
            <person name="Tsuchida S."/>
            <person name="Hayakawa T."/>
        </authorList>
    </citation>
    <scope>NUCLEOTIDE SEQUENCE [LARGE SCALE GENOMIC DNA]</scope>
    <source>
        <strain evidence="17">YZ03</strain>
    </source>
</reference>
<dbReference type="InterPro" id="IPR049560">
    <property type="entry name" value="MeTrfase_RsmB-F_NOP2_cat"/>
</dbReference>
<dbReference type="PROSITE" id="PS01153">
    <property type="entry name" value="NOL1_NOP2_SUN"/>
    <property type="match status" value="1"/>
</dbReference>
<dbReference type="EC" id="2.1.1.176" evidence="4"/>
<comment type="similarity">
    <text evidence="3 14">Belongs to the class I-like SAM-binding methyltransferase superfamily. RsmB/NOP family.</text>
</comment>
<evidence type="ECO:0000313" key="16">
    <source>
        <dbReference type="EMBL" id="GHW01652.1"/>
    </source>
</evidence>
<comment type="function">
    <text evidence="1">Specifically methylates the cytosine at position 967 (m5C967) of 16S rRNA.</text>
</comment>
<dbReference type="PANTHER" id="PTHR22807:SF53">
    <property type="entry name" value="RIBOSOMAL RNA SMALL SUBUNIT METHYLTRANSFERASE B-RELATED"/>
    <property type="match status" value="1"/>
</dbReference>
<feature type="active site" description="Nucleophile" evidence="14">
    <location>
        <position position="379"/>
    </location>
</feature>
<evidence type="ECO:0000256" key="1">
    <source>
        <dbReference type="ARBA" id="ARBA00002724"/>
    </source>
</evidence>
<keyword evidence="17" id="KW-1185">Reference proteome</keyword>
<evidence type="ECO:0000256" key="13">
    <source>
        <dbReference type="ARBA" id="ARBA00047283"/>
    </source>
</evidence>
<dbReference type="InterPro" id="IPR029063">
    <property type="entry name" value="SAM-dependent_MTases_sf"/>
</dbReference>
<dbReference type="NCBIfam" id="TIGR00563">
    <property type="entry name" value="rsmB"/>
    <property type="match status" value="1"/>
</dbReference>
<evidence type="ECO:0000259" key="15">
    <source>
        <dbReference type="PROSITE" id="PS51686"/>
    </source>
</evidence>
<dbReference type="RefSeq" id="WP_201332067.1">
    <property type="nucleotide sequence ID" value="NZ_BOCG01000417.1"/>
</dbReference>
<proteinExistence type="inferred from homology"/>
<dbReference type="InterPro" id="IPR006027">
    <property type="entry name" value="NusB_RsmB_TIM44"/>
</dbReference>
<evidence type="ECO:0000256" key="10">
    <source>
        <dbReference type="ARBA" id="ARBA00022884"/>
    </source>
</evidence>
<dbReference type="InterPro" id="IPR001678">
    <property type="entry name" value="MeTrfase_RsmB-F_NOP2_dom"/>
</dbReference>
<protein>
    <recommendedName>
        <fullName evidence="4">16S rRNA (cytosine(967)-C(5))-methyltransferase</fullName>
        <ecNumber evidence="4">2.1.1.176</ecNumber>
    </recommendedName>
    <alternativeName>
        <fullName evidence="11">16S rRNA m5C967 methyltransferase</fullName>
    </alternativeName>
    <alternativeName>
        <fullName evidence="12">rRNA (cytosine-C(5)-)-methyltransferase RsmB</fullName>
    </alternativeName>
</protein>
<evidence type="ECO:0000256" key="3">
    <source>
        <dbReference type="ARBA" id="ARBA00007494"/>
    </source>
</evidence>
<dbReference type="Gene3D" id="3.40.50.150">
    <property type="entry name" value="Vaccinia Virus protein VP39"/>
    <property type="match status" value="1"/>
</dbReference>
<dbReference type="Gene3D" id="3.30.70.1170">
    <property type="entry name" value="Sun protein, domain 3"/>
    <property type="match status" value="1"/>
</dbReference>
<dbReference type="InterPro" id="IPR004573">
    <property type="entry name" value="rRNA_ssu_MeTfrase_B"/>
</dbReference>
<evidence type="ECO:0000256" key="8">
    <source>
        <dbReference type="ARBA" id="ARBA00022679"/>
    </source>
</evidence>
<organism evidence="16 17">
    <name type="scientific">Lactobacillus nasalidis</name>
    <dbReference type="NCBI Taxonomy" id="2797258"/>
    <lineage>
        <taxon>Bacteria</taxon>
        <taxon>Bacillati</taxon>
        <taxon>Bacillota</taxon>
        <taxon>Bacilli</taxon>
        <taxon>Lactobacillales</taxon>
        <taxon>Lactobacillaceae</taxon>
        <taxon>Lactobacillus</taxon>
    </lineage>
</organism>
<dbReference type="PANTHER" id="PTHR22807">
    <property type="entry name" value="NOP2 YEAST -RELATED NOL1/NOP2/FMU SUN DOMAIN-CONTAINING"/>
    <property type="match status" value="1"/>
</dbReference>
<evidence type="ECO:0000256" key="12">
    <source>
        <dbReference type="ARBA" id="ARBA00031088"/>
    </source>
</evidence>
<dbReference type="CDD" id="cd02440">
    <property type="entry name" value="AdoMet_MTases"/>
    <property type="match status" value="1"/>
</dbReference>